<evidence type="ECO:0000259" key="4">
    <source>
        <dbReference type="PROSITE" id="PS51898"/>
    </source>
</evidence>
<dbReference type="InterPro" id="IPR002104">
    <property type="entry name" value="Integrase_catalytic"/>
</dbReference>
<comment type="caution">
    <text evidence="5">The sequence shown here is derived from an EMBL/GenBank/DDBJ whole genome shotgun (WGS) entry which is preliminary data.</text>
</comment>
<gene>
    <name evidence="5" type="ORF">ACFPTO_01835</name>
</gene>
<dbReference type="Gene3D" id="1.10.150.130">
    <property type="match status" value="1"/>
</dbReference>
<evidence type="ECO:0000256" key="3">
    <source>
        <dbReference type="SAM" id="MobiDB-lite"/>
    </source>
</evidence>
<keyword evidence="2" id="KW-0233">DNA recombination</keyword>
<dbReference type="InterPro" id="IPR046668">
    <property type="entry name" value="DUF6538"/>
</dbReference>
<name>A0ABW0J3C8_9BURK</name>
<keyword evidence="1" id="KW-0238">DNA-binding</keyword>
<feature type="domain" description="Tyr recombinase" evidence="4">
    <location>
        <begin position="256"/>
        <end position="461"/>
    </location>
</feature>
<dbReference type="Pfam" id="PF00589">
    <property type="entry name" value="Phage_integrase"/>
    <property type="match status" value="1"/>
</dbReference>
<dbReference type="InterPro" id="IPR011010">
    <property type="entry name" value="DNA_brk_join_enz"/>
</dbReference>
<dbReference type="Gene3D" id="1.10.443.10">
    <property type="entry name" value="Intergrase catalytic core"/>
    <property type="match status" value="1"/>
</dbReference>
<dbReference type="Pfam" id="PF20172">
    <property type="entry name" value="DUF6538"/>
    <property type="match status" value="1"/>
</dbReference>
<dbReference type="InterPro" id="IPR010998">
    <property type="entry name" value="Integrase_recombinase_N"/>
</dbReference>
<keyword evidence="6" id="KW-1185">Reference proteome</keyword>
<evidence type="ECO:0000256" key="2">
    <source>
        <dbReference type="ARBA" id="ARBA00023172"/>
    </source>
</evidence>
<evidence type="ECO:0000313" key="5">
    <source>
        <dbReference type="EMBL" id="MFC5427556.1"/>
    </source>
</evidence>
<dbReference type="SUPFAM" id="SSF56349">
    <property type="entry name" value="DNA breaking-rejoining enzymes"/>
    <property type="match status" value="1"/>
</dbReference>
<proteinExistence type="predicted"/>
<organism evidence="5 6">
    <name type="scientific">Paraburkholderia denitrificans</name>
    <dbReference type="NCBI Taxonomy" id="694025"/>
    <lineage>
        <taxon>Bacteria</taxon>
        <taxon>Pseudomonadati</taxon>
        <taxon>Pseudomonadota</taxon>
        <taxon>Betaproteobacteria</taxon>
        <taxon>Burkholderiales</taxon>
        <taxon>Burkholderiaceae</taxon>
        <taxon>Paraburkholderia</taxon>
    </lineage>
</organism>
<reference evidence="6" key="1">
    <citation type="journal article" date="2019" name="Int. J. Syst. Evol. Microbiol.">
        <title>The Global Catalogue of Microorganisms (GCM) 10K type strain sequencing project: providing services to taxonomists for standard genome sequencing and annotation.</title>
        <authorList>
            <consortium name="The Broad Institute Genomics Platform"/>
            <consortium name="The Broad Institute Genome Sequencing Center for Infectious Disease"/>
            <person name="Wu L."/>
            <person name="Ma J."/>
        </authorList>
    </citation>
    <scope>NUCLEOTIDE SEQUENCE [LARGE SCALE GENOMIC DNA]</scope>
    <source>
        <strain evidence="6">CCUG 56042</strain>
    </source>
</reference>
<feature type="region of interest" description="Disordered" evidence="3">
    <location>
        <begin position="78"/>
        <end position="106"/>
    </location>
</feature>
<dbReference type="EMBL" id="JBHSMP010000006">
    <property type="protein sequence ID" value="MFC5427556.1"/>
    <property type="molecule type" value="Genomic_DNA"/>
</dbReference>
<evidence type="ECO:0000313" key="6">
    <source>
        <dbReference type="Proteomes" id="UP001596103"/>
    </source>
</evidence>
<sequence length="471" mass="51650">MCTHLDKRGNVYYIRRRVPIDLVPVLGKSEVSKSLRTRDRDEAKARCRLEDVRLDEEWAKLRAELPLTEDVTCRGQWGPFDSREAEEAHDEAEAAYSSDDRDDDAQQFEEAVARQVAVLDAADTIRAARDSSRNRAQHAAQQAIAKAAEKGAPTLRDVVPSWIARNAPKDNARGRTEKAIALFEEALGRIPLVDLKKEHGAAFVRFLLDGEARGFGRKTAGNHAACITALLNVAEKDALIVSNPLDLSFDKSIGAARRGPWTEAQLSQIFGHALFSDRMESVEHWQDVQPSDGRALLLILLHTGARIGEIAQLRRRDFQVQRGMTTINITAEAGTVKTAESERTIPLAAHLLADPWVSAWLASVMDGSRPDDPAFSTMAGRTRGPGDTAVQWFNGFRKDARLPLGALHGSHKFRHWIRSALAASNIGDATADAITGHAAQGSSGRVSYTTITLAVMLDALNTLTYPKVSTD</sequence>
<dbReference type="PROSITE" id="PS51898">
    <property type="entry name" value="TYR_RECOMBINASE"/>
    <property type="match status" value="1"/>
</dbReference>
<dbReference type="Proteomes" id="UP001596103">
    <property type="component" value="Unassembled WGS sequence"/>
</dbReference>
<protein>
    <submittedName>
        <fullName evidence="5">DUF6538 domain-containing protein</fullName>
    </submittedName>
</protein>
<dbReference type="RefSeq" id="WP_377709049.1">
    <property type="nucleotide sequence ID" value="NZ_JBHSMP010000006.1"/>
</dbReference>
<dbReference type="InterPro" id="IPR013762">
    <property type="entry name" value="Integrase-like_cat_sf"/>
</dbReference>
<evidence type="ECO:0000256" key="1">
    <source>
        <dbReference type="ARBA" id="ARBA00023125"/>
    </source>
</evidence>
<accession>A0ABW0J3C8</accession>